<feature type="region of interest" description="Disordered" evidence="2">
    <location>
        <begin position="801"/>
        <end position="848"/>
    </location>
</feature>
<feature type="region of interest" description="Disordered" evidence="2">
    <location>
        <begin position="956"/>
        <end position="997"/>
    </location>
</feature>
<keyword evidence="1" id="KW-0863">Zinc-finger</keyword>
<evidence type="ECO:0000256" key="2">
    <source>
        <dbReference type="SAM" id="MobiDB-lite"/>
    </source>
</evidence>
<keyword evidence="1" id="KW-0479">Metal-binding</keyword>
<dbReference type="AlphaFoldDB" id="K5WAZ0"/>
<evidence type="ECO:0000259" key="3">
    <source>
        <dbReference type="PROSITE" id="PS50966"/>
    </source>
</evidence>
<dbReference type="HOGENOM" id="CLU_007844_0_0_1"/>
<keyword evidence="5" id="KW-1185">Reference proteome</keyword>
<dbReference type="InParanoid" id="K5WAZ0"/>
<dbReference type="GO" id="GO:0008270">
    <property type="term" value="F:zinc ion binding"/>
    <property type="evidence" value="ECO:0007669"/>
    <property type="project" value="UniProtKB-KW"/>
</dbReference>
<evidence type="ECO:0000313" key="4">
    <source>
        <dbReference type="EMBL" id="EKM56355.1"/>
    </source>
</evidence>
<evidence type="ECO:0000256" key="1">
    <source>
        <dbReference type="PROSITE-ProRule" id="PRU00325"/>
    </source>
</evidence>
<reference evidence="4 5" key="1">
    <citation type="journal article" date="2012" name="BMC Genomics">
        <title>Comparative genomics of the white-rot fungi, Phanerochaete carnosa and P. chrysosporium, to elucidate the genetic basis of the distinct wood types they colonize.</title>
        <authorList>
            <person name="Suzuki H."/>
            <person name="MacDonald J."/>
            <person name="Syed K."/>
            <person name="Salamov A."/>
            <person name="Hori C."/>
            <person name="Aerts A."/>
            <person name="Henrissat B."/>
            <person name="Wiebenga A."/>
            <person name="vanKuyk P.A."/>
            <person name="Barry K."/>
            <person name="Lindquist E."/>
            <person name="LaButti K."/>
            <person name="Lapidus A."/>
            <person name="Lucas S."/>
            <person name="Coutinho P."/>
            <person name="Gong Y."/>
            <person name="Samejima M."/>
            <person name="Mahadevan R."/>
            <person name="Abou-Zaid M."/>
            <person name="de Vries R.P."/>
            <person name="Igarashi K."/>
            <person name="Yadav J.S."/>
            <person name="Grigoriev I.V."/>
            <person name="Master E.R."/>
        </authorList>
    </citation>
    <scope>NUCLEOTIDE SEQUENCE [LARGE SCALE GENOMIC DNA]</scope>
    <source>
        <strain evidence="4 5">HHB-10118-sp</strain>
    </source>
</reference>
<dbReference type="OrthoDB" id="2422225at2759"/>
<dbReference type="InterPro" id="IPR018289">
    <property type="entry name" value="MULE_transposase_dom"/>
</dbReference>
<dbReference type="RefSeq" id="XP_007394043.1">
    <property type="nucleotide sequence ID" value="XM_007393981.1"/>
</dbReference>
<feature type="region of interest" description="Disordered" evidence="2">
    <location>
        <begin position="1"/>
        <end position="32"/>
    </location>
</feature>
<feature type="compositionally biased region" description="Basic and acidic residues" evidence="2">
    <location>
        <begin position="986"/>
        <end position="997"/>
    </location>
</feature>
<dbReference type="InterPro" id="IPR007527">
    <property type="entry name" value="Znf_SWIM"/>
</dbReference>
<feature type="domain" description="SWIM-type" evidence="3">
    <location>
        <begin position="691"/>
        <end position="726"/>
    </location>
</feature>
<dbReference type="KEGG" id="pco:PHACADRAFT_27236"/>
<dbReference type="EMBL" id="JH930471">
    <property type="protein sequence ID" value="EKM56355.1"/>
    <property type="molecule type" value="Genomic_DNA"/>
</dbReference>
<evidence type="ECO:0000313" key="5">
    <source>
        <dbReference type="Proteomes" id="UP000008370"/>
    </source>
</evidence>
<dbReference type="Pfam" id="PF04434">
    <property type="entry name" value="SWIM"/>
    <property type="match status" value="1"/>
</dbReference>
<organism evidence="4 5">
    <name type="scientific">Phanerochaete carnosa (strain HHB-10118-sp)</name>
    <name type="common">White-rot fungus</name>
    <name type="synonym">Peniophora carnosa</name>
    <dbReference type="NCBI Taxonomy" id="650164"/>
    <lineage>
        <taxon>Eukaryota</taxon>
        <taxon>Fungi</taxon>
        <taxon>Dikarya</taxon>
        <taxon>Basidiomycota</taxon>
        <taxon>Agaricomycotina</taxon>
        <taxon>Agaricomycetes</taxon>
        <taxon>Polyporales</taxon>
        <taxon>Phanerochaetaceae</taxon>
        <taxon>Phanerochaete</taxon>
    </lineage>
</organism>
<dbReference type="Proteomes" id="UP000008370">
    <property type="component" value="Unassembled WGS sequence"/>
</dbReference>
<proteinExistence type="predicted"/>
<dbReference type="Pfam" id="PF10551">
    <property type="entry name" value="MULE"/>
    <property type="match status" value="1"/>
</dbReference>
<sequence>MLPEKVNQASMVVGRPTQKAPSIRKPSNSAKSSFRGFVHHSEANASSHKAPKASRSLTDIYLDYLELTAKQETAVYNLYAQEKTFSQEFSTENVEDQLTASSILASHQLDFTTRECPGNKWKIRWSIISGKGKEEVCRALYQCSCGYDHTVSGSKKRYNPIPFTGCLAHAEVIYEVQTHRVLLIRGFFDHNEACQAAELFRAPSWPVHPSISRTALCQLQAGLSMNAIMEANRVAVDTHDTRTYPEMPDDILHSRWRWILNKTDSRSLYRQFHRMQDVKVMSKAYINLDEWLDLDSPHFNKTLHNAIFHYAPQTTREERLEACIMTPEMREAAWKYSHQSQVLLDGTFGVCNSKILLFIVMDIDENKKGVPLAFLLFSAPSGNKHTAAGYNIESMGSRNGEEFTVSVAITDMDLMERGALVRVFPNIHLLICRVYLRHSWRNHRAKSVKGDTTDHSIIRARLKRLEDSLLETETHGAALQLVAEERQWLENSRDAKAGTNSPTYQAAQGGLAHLEYLETYWLRAALWESWSKHGLHTAAAILKHPVDGVIPTTNHLESFNNVLKNRFLHRHQKGGRRLRIDVLVNILVFHVLPSVFRQRRLDAQEAARREAIMRTLPGGQALIQARQFASSAAPLEPLAYYVPDEAREHAAGQLVIGQQISVPSLDETSKALTFQCYSALATQGEINPVEYTVSLGLDGYSSCTCPDFSKRGGFCKHMRAAILRGILLNKSGVRLPFVHIPKTVEEALEIRAKRRILSIPITAPAPTLPPALPAAPLNDAVCTINELLHDAEDVIKESRLTGSRTADIEEANSSTSDDSDQDGVSIPQDDINATSSEFDASETGFSREPSIATTAELDDKFDIAAVRSARANTKGIDEQTIGRTLMDLERVAPKLSRLAPLLHPLHLDRANHDDINRFVDVWTSMEPMLVEISRLLTEVGALPNGTGPAAHSLSLLKKCPGTPPPSKSGFSKCPKKVPALGPSPEKAQKRKESYSHH</sequence>
<protein>
    <recommendedName>
        <fullName evidence="3">SWIM-type domain-containing protein</fullName>
    </recommendedName>
</protein>
<accession>K5WAZ0</accession>
<gene>
    <name evidence="4" type="ORF">PHACADRAFT_27236</name>
</gene>
<name>K5WAZ0_PHACS</name>
<dbReference type="PROSITE" id="PS50966">
    <property type="entry name" value="ZF_SWIM"/>
    <property type="match status" value="1"/>
</dbReference>
<dbReference type="STRING" id="650164.K5WAZ0"/>
<dbReference type="GeneID" id="18919496"/>
<keyword evidence="1" id="KW-0862">Zinc</keyword>